<dbReference type="Gene3D" id="2.60.40.10">
    <property type="entry name" value="Immunoglobulins"/>
    <property type="match status" value="1"/>
</dbReference>
<organism evidence="2">
    <name type="scientific">Fructobacillus tropaeoli</name>
    <dbReference type="NCBI Taxonomy" id="709323"/>
    <lineage>
        <taxon>Bacteria</taxon>
        <taxon>Bacillati</taxon>
        <taxon>Bacillota</taxon>
        <taxon>Bacilli</taxon>
        <taxon>Lactobacillales</taxon>
        <taxon>Lactobacillaceae</taxon>
        <taxon>Fructobacillus</taxon>
    </lineage>
</organism>
<feature type="non-terminal residue" evidence="2">
    <location>
        <position position="70"/>
    </location>
</feature>
<feature type="domain" description="SpaA-like prealbumin fold" evidence="1">
    <location>
        <begin position="17"/>
        <end position="70"/>
    </location>
</feature>
<dbReference type="InterPro" id="IPR041033">
    <property type="entry name" value="SpaA_PFL_dom_1"/>
</dbReference>
<dbReference type="Proteomes" id="UP000064514">
    <property type="component" value="Unassembled WGS sequence"/>
</dbReference>
<evidence type="ECO:0000259" key="1">
    <source>
        <dbReference type="Pfam" id="PF17802"/>
    </source>
</evidence>
<evidence type="ECO:0000313" key="2">
    <source>
        <dbReference type="EMBL" id="GAP05167.1"/>
    </source>
</evidence>
<dbReference type="EMBL" id="DF968175">
    <property type="protein sequence ID" value="GAP05167.1"/>
    <property type="molecule type" value="Genomic_DNA"/>
</dbReference>
<gene>
    <name evidence="2" type="ORF">FTRO_0980010</name>
</gene>
<dbReference type="AlphaFoldDB" id="A0A3F3H6P1"/>
<name>A0A3F3H6P1_9LACO</name>
<feature type="non-terminal residue" evidence="2">
    <location>
        <position position="1"/>
    </location>
</feature>
<accession>A0A3F3H6P1</accession>
<reference evidence="2" key="1">
    <citation type="journal article" date="2015" name="BMC Genomics">
        <title>Comparative genomics of Fructobacillus spp. and Leuconostoc spp. reveals niche-specific evolution of Fructobacillus spp.</title>
        <authorList>
            <person name="Endo A."/>
            <person name="Tanizawa Y."/>
            <person name="Tanaka N."/>
            <person name="Maeno S."/>
            <person name="Kumar H."/>
            <person name="Shiwa Y."/>
            <person name="Okada S."/>
            <person name="Yoshikawa H."/>
            <person name="Dicks L."/>
            <person name="Nakagawa J."/>
            <person name="Arita M."/>
        </authorList>
    </citation>
    <scope>NUCLEOTIDE SEQUENCE [LARGE SCALE GENOMIC DNA]</scope>
    <source>
        <strain evidence="2">F214-1</strain>
    </source>
</reference>
<proteinExistence type="predicted"/>
<sequence>ITIQKTGAETGTKQWNANYSLAGNVFKIHKDTINGEVVDEVTTDANGYAKTKTDLPLGHYVVEEVQASKG</sequence>
<protein>
    <submittedName>
        <fullName evidence="2">LPXTG-motif protein cell wall anchor domain protein</fullName>
    </submittedName>
</protein>
<dbReference type="RefSeq" id="WP_158531910.1">
    <property type="nucleotide sequence ID" value="NZ_DF968175.1"/>
</dbReference>
<dbReference type="Pfam" id="PF17802">
    <property type="entry name" value="SpaA"/>
    <property type="match status" value="1"/>
</dbReference>
<dbReference type="InterPro" id="IPR013783">
    <property type="entry name" value="Ig-like_fold"/>
</dbReference>